<dbReference type="GO" id="GO:0016829">
    <property type="term" value="F:lyase activity"/>
    <property type="evidence" value="ECO:0007669"/>
    <property type="project" value="UniProtKB-KW"/>
</dbReference>
<dbReference type="Pfam" id="PF02586">
    <property type="entry name" value="SRAP"/>
    <property type="match status" value="1"/>
</dbReference>
<dbReference type="Gene3D" id="3.90.1680.10">
    <property type="entry name" value="SOS response associated peptidase-like"/>
    <property type="match status" value="1"/>
</dbReference>
<sequence>MCGRFALALLADEVARQFQAAPVNDLPDLPDYNICPTTQVLTVTAAGGDRQLRPMRWGFVPHWYKTATDGPLLINARAETIASKPAFGQAARQRRCIVPASGFYEWQKDAEGTRLPWYVHRSDRMPMAMAAIWQDWGPEGARQSTCAIVTTQANAGLAHIHHRMPVILEPADWPLWLGEAGHGAARLMRPAGAGVVHCHRVGRAVNSNRASGPDLTQPIED</sequence>
<reference evidence="9 10" key="1">
    <citation type="submission" date="2019-03" db="EMBL/GenBank/DDBJ databases">
        <title>Genomic Encyclopedia of Type Strains, Phase IV (KMG-IV): sequencing the most valuable type-strain genomes for metagenomic binning, comparative biology and taxonomic classification.</title>
        <authorList>
            <person name="Goeker M."/>
        </authorList>
    </citation>
    <scope>NUCLEOTIDE SEQUENCE [LARGE SCALE GENOMIC DNA]</scope>
    <source>
        <strain evidence="9 10">DSM 2781</strain>
    </source>
</reference>
<keyword evidence="4 8" id="KW-0378">Hydrolase</keyword>
<keyword evidence="3" id="KW-0227">DNA damage</keyword>
<dbReference type="SUPFAM" id="SSF143081">
    <property type="entry name" value="BB1717-like"/>
    <property type="match status" value="1"/>
</dbReference>
<gene>
    <name evidence="9" type="ORF">EV656_11449</name>
</gene>
<evidence type="ECO:0000256" key="3">
    <source>
        <dbReference type="ARBA" id="ARBA00022763"/>
    </source>
</evidence>
<dbReference type="RefSeq" id="WP_132605342.1">
    <property type="nucleotide sequence ID" value="NZ_NRRP01000016.1"/>
</dbReference>
<keyword evidence="7" id="KW-0456">Lyase</keyword>
<dbReference type="InterPro" id="IPR036590">
    <property type="entry name" value="SRAP-like"/>
</dbReference>
<dbReference type="Proteomes" id="UP000295733">
    <property type="component" value="Unassembled WGS sequence"/>
</dbReference>
<dbReference type="EC" id="3.4.-.-" evidence="8"/>
<comment type="similarity">
    <text evidence="1 8">Belongs to the SOS response-associated peptidase family.</text>
</comment>
<dbReference type="GO" id="GO:0006508">
    <property type="term" value="P:proteolysis"/>
    <property type="evidence" value="ECO:0007669"/>
    <property type="project" value="UniProtKB-KW"/>
</dbReference>
<keyword evidence="2 8" id="KW-0645">Protease</keyword>
<dbReference type="GO" id="GO:0003697">
    <property type="term" value="F:single-stranded DNA binding"/>
    <property type="evidence" value="ECO:0007669"/>
    <property type="project" value="InterPro"/>
</dbReference>
<evidence type="ECO:0000256" key="4">
    <source>
        <dbReference type="ARBA" id="ARBA00022801"/>
    </source>
</evidence>
<evidence type="ECO:0000256" key="5">
    <source>
        <dbReference type="ARBA" id="ARBA00023124"/>
    </source>
</evidence>
<dbReference type="GO" id="GO:0106300">
    <property type="term" value="P:protein-DNA covalent cross-linking repair"/>
    <property type="evidence" value="ECO:0007669"/>
    <property type="project" value="InterPro"/>
</dbReference>
<protein>
    <recommendedName>
        <fullName evidence="8">Abasic site processing protein</fullName>
        <ecNumber evidence="8">3.4.-.-</ecNumber>
    </recommendedName>
</protein>
<keyword evidence="6" id="KW-0238">DNA-binding</keyword>
<comment type="caution">
    <text evidence="9">The sequence shown here is derived from an EMBL/GenBank/DDBJ whole genome shotgun (WGS) entry which is preliminary data.</text>
</comment>
<evidence type="ECO:0000256" key="7">
    <source>
        <dbReference type="ARBA" id="ARBA00023239"/>
    </source>
</evidence>
<keyword evidence="10" id="KW-1185">Reference proteome</keyword>
<proteinExistence type="inferred from homology"/>
<organism evidence="9 10">
    <name type="scientific">Rhodovulum adriaticum</name>
    <name type="common">Rhodopseudomonas adriatica</name>
    <dbReference type="NCBI Taxonomy" id="35804"/>
    <lineage>
        <taxon>Bacteria</taxon>
        <taxon>Pseudomonadati</taxon>
        <taxon>Pseudomonadota</taxon>
        <taxon>Alphaproteobacteria</taxon>
        <taxon>Rhodobacterales</taxon>
        <taxon>Paracoccaceae</taxon>
        <taxon>Rhodovulum</taxon>
    </lineage>
</organism>
<accession>A0A4R2NI21</accession>
<evidence type="ECO:0000313" key="10">
    <source>
        <dbReference type="Proteomes" id="UP000295733"/>
    </source>
</evidence>
<dbReference type="AlphaFoldDB" id="A0A4R2NI21"/>
<dbReference type="InterPro" id="IPR003738">
    <property type="entry name" value="SRAP"/>
</dbReference>
<dbReference type="GO" id="GO:0008233">
    <property type="term" value="F:peptidase activity"/>
    <property type="evidence" value="ECO:0007669"/>
    <property type="project" value="UniProtKB-KW"/>
</dbReference>
<keyword evidence="5" id="KW-0190">Covalent protein-DNA linkage</keyword>
<evidence type="ECO:0000313" key="9">
    <source>
        <dbReference type="EMBL" id="TCP21031.1"/>
    </source>
</evidence>
<dbReference type="PANTHER" id="PTHR13604">
    <property type="entry name" value="DC12-RELATED"/>
    <property type="match status" value="1"/>
</dbReference>
<dbReference type="PANTHER" id="PTHR13604:SF0">
    <property type="entry name" value="ABASIC SITE PROCESSING PROTEIN HMCES"/>
    <property type="match status" value="1"/>
</dbReference>
<evidence type="ECO:0000256" key="2">
    <source>
        <dbReference type="ARBA" id="ARBA00022670"/>
    </source>
</evidence>
<evidence type="ECO:0000256" key="1">
    <source>
        <dbReference type="ARBA" id="ARBA00008136"/>
    </source>
</evidence>
<name>A0A4R2NI21_RHOAD</name>
<dbReference type="OrthoDB" id="9782620at2"/>
<evidence type="ECO:0000256" key="8">
    <source>
        <dbReference type="RuleBase" id="RU364100"/>
    </source>
</evidence>
<evidence type="ECO:0000256" key="6">
    <source>
        <dbReference type="ARBA" id="ARBA00023125"/>
    </source>
</evidence>
<dbReference type="EMBL" id="SLXL01000014">
    <property type="protein sequence ID" value="TCP21031.1"/>
    <property type="molecule type" value="Genomic_DNA"/>
</dbReference>